<keyword evidence="1" id="KW-1133">Transmembrane helix</keyword>
<dbReference type="AlphaFoldDB" id="A0A830E575"/>
<evidence type="ECO:0000313" key="3">
    <source>
        <dbReference type="Proteomes" id="UP000657075"/>
    </source>
</evidence>
<dbReference type="Gene3D" id="1.20.1740.10">
    <property type="entry name" value="Amino acid/polyamine transporter I"/>
    <property type="match status" value="1"/>
</dbReference>
<dbReference type="RefSeq" id="WP_229709918.1">
    <property type="nucleotide sequence ID" value="NZ_AP026830.1"/>
</dbReference>
<dbReference type="EMBL" id="BMNM01000010">
    <property type="protein sequence ID" value="GGI83942.1"/>
    <property type="molecule type" value="Genomic_DNA"/>
</dbReference>
<name>A0A830E575_9CREN</name>
<evidence type="ECO:0008006" key="4">
    <source>
        <dbReference type="Google" id="ProtNLM"/>
    </source>
</evidence>
<keyword evidence="1" id="KW-0812">Transmembrane</keyword>
<evidence type="ECO:0000256" key="1">
    <source>
        <dbReference type="SAM" id="Phobius"/>
    </source>
</evidence>
<gene>
    <name evidence="2" type="ORF">GCM10007112_21020</name>
</gene>
<accession>A0A830E575</accession>
<keyword evidence="1" id="KW-0472">Membrane</keyword>
<proteinExistence type="predicted"/>
<protein>
    <recommendedName>
        <fullName evidence="4">Amino acid permease</fullName>
    </recommendedName>
</protein>
<dbReference type="Proteomes" id="UP000657075">
    <property type="component" value="Unassembled WGS sequence"/>
</dbReference>
<evidence type="ECO:0000313" key="2">
    <source>
        <dbReference type="EMBL" id="GGI83942.1"/>
    </source>
</evidence>
<sequence>MVILAALAGAAYAGPASLISWLLAGVFFIFIGLSYAELGCFGINGTFKYF</sequence>
<reference evidence="2" key="2">
    <citation type="submission" date="2020-09" db="EMBL/GenBank/DDBJ databases">
        <authorList>
            <person name="Sun Q."/>
            <person name="Ohkuma M."/>
        </authorList>
    </citation>
    <scope>NUCLEOTIDE SEQUENCE</scope>
    <source>
        <strain evidence="2">JCM 11219</strain>
    </source>
</reference>
<dbReference type="GeneID" id="76207591"/>
<feature type="transmembrane region" description="Helical" evidence="1">
    <location>
        <begin position="23"/>
        <end position="47"/>
    </location>
</feature>
<reference evidence="2" key="1">
    <citation type="journal article" date="2014" name="Int. J. Syst. Evol. Microbiol.">
        <title>Complete genome sequence of Corynebacterium casei LMG S-19264T (=DSM 44701T), isolated from a smear-ripened cheese.</title>
        <authorList>
            <consortium name="US DOE Joint Genome Institute (JGI-PGF)"/>
            <person name="Walter F."/>
            <person name="Albersmeier A."/>
            <person name="Kalinowski J."/>
            <person name="Ruckert C."/>
        </authorList>
    </citation>
    <scope>NUCLEOTIDE SEQUENCE</scope>
    <source>
        <strain evidence="2">JCM 11219</strain>
    </source>
</reference>
<comment type="caution">
    <text evidence="2">The sequence shown here is derived from an EMBL/GenBank/DDBJ whole genome shotgun (WGS) entry which is preliminary data.</text>
</comment>
<organism evidence="2 3">
    <name type="scientific">Vulcanisaeta souniana JCM 11219</name>
    <dbReference type="NCBI Taxonomy" id="1293586"/>
    <lineage>
        <taxon>Archaea</taxon>
        <taxon>Thermoproteota</taxon>
        <taxon>Thermoprotei</taxon>
        <taxon>Thermoproteales</taxon>
        <taxon>Thermoproteaceae</taxon>
        <taxon>Vulcanisaeta</taxon>
    </lineage>
</organism>